<proteinExistence type="predicted"/>
<dbReference type="Proteomes" id="UP001271769">
    <property type="component" value="Unassembled WGS sequence"/>
</dbReference>
<gene>
    <name evidence="1" type="ORF">SMD31_15050</name>
</gene>
<evidence type="ECO:0000313" key="1">
    <source>
        <dbReference type="EMBL" id="MDY0873257.1"/>
    </source>
</evidence>
<organism evidence="1 2">
    <name type="scientific">Dongia rigui</name>
    <dbReference type="NCBI Taxonomy" id="940149"/>
    <lineage>
        <taxon>Bacteria</taxon>
        <taxon>Pseudomonadati</taxon>
        <taxon>Pseudomonadota</taxon>
        <taxon>Alphaproteobacteria</taxon>
        <taxon>Rhodospirillales</taxon>
        <taxon>Dongiaceae</taxon>
        <taxon>Dongia</taxon>
    </lineage>
</organism>
<dbReference type="EMBL" id="JAXCLX010000002">
    <property type="protein sequence ID" value="MDY0873257.1"/>
    <property type="molecule type" value="Genomic_DNA"/>
</dbReference>
<sequence length="88" mass="9715">MSRTIRESGSESRSVNLEAEIRRMAEVVTQVARQMGIEGVSGALKMAGDGEPRACDRVHDMARQFMARAEQMQDEVDRFMAVAGGKRA</sequence>
<name>A0ABU5E0X5_9PROT</name>
<comment type="caution">
    <text evidence="1">The sequence shown here is derived from an EMBL/GenBank/DDBJ whole genome shotgun (WGS) entry which is preliminary data.</text>
</comment>
<accession>A0ABU5E0X5</accession>
<keyword evidence="2" id="KW-1185">Reference proteome</keyword>
<reference evidence="1 2" key="1">
    <citation type="journal article" date="2013" name="Antonie Van Leeuwenhoek">
        <title>Dongia rigui sp. nov., isolated from freshwater of a large wetland in Korea.</title>
        <authorList>
            <person name="Baik K.S."/>
            <person name="Hwang Y.M."/>
            <person name="Choi J.S."/>
            <person name="Kwon J."/>
            <person name="Seong C.N."/>
        </authorList>
    </citation>
    <scope>NUCLEOTIDE SEQUENCE [LARGE SCALE GENOMIC DNA]</scope>
    <source>
        <strain evidence="1 2">04SU4-P</strain>
    </source>
</reference>
<dbReference type="RefSeq" id="WP_320501718.1">
    <property type="nucleotide sequence ID" value="NZ_JAXCLX010000002.1"/>
</dbReference>
<protein>
    <submittedName>
        <fullName evidence="1">Uncharacterized protein</fullName>
    </submittedName>
</protein>
<evidence type="ECO:0000313" key="2">
    <source>
        <dbReference type="Proteomes" id="UP001271769"/>
    </source>
</evidence>